<proteinExistence type="predicted"/>
<organism evidence="1 2">
    <name type="scientific">Capsulimonas corticalis</name>
    <dbReference type="NCBI Taxonomy" id="2219043"/>
    <lineage>
        <taxon>Bacteria</taxon>
        <taxon>Bacillati</taxon>
        <taxon>Armatimonadota</taxon>
        <taxon>Armatimonadia</taxon>
        <taxon>Capsulimonadales</taxon>
        <taxon>Capsulimonadaceae</taxon>
        <taxon>Capsulimonas</taxon>
    </lineage>
</organism>
<protein>
    <submittedName>
        <fullName evidence="1">Uncharacterized protein</fullName>
    </submittedName>
</protein>
<dbReference type="RefSeq" id="WP_119323367.1">
    <property type="nucleotide sequence ID" value="NZ_AP025739.1"/>
</dbReference>
<dbReference type="EMBL" id="AP025739">
    <property type="protein sequence ID" value="BDI28604.1"/>
    <property type="molecule type" value="Genomic_DNA"/>
</dbReference>
<keyword evidence="2" id="KW-1185">Reference proteome</keyword>
<accession>A0A402D1H1</accession>
<evidence type="ECO:0000313" key="2">
    <source>
        <dbReference type="Proteomes" id="UP000287394"/>
    </source>
</evidence>
<dbReference type="Proteomes" id="UP000287394">
    <property type="component" value="Chromosome"/>
</dbReference>
<evidence type="ECO:0000313" key="1">
    <source>
        <dbReference type="EMBL" id="BDI28604.1"/>
    </source>
</evidence>
<reference evidence="1 2" key="1">
    <citation type="journal article" date="2019" name="Int. J. Syst. Evol. Microbiol.">
        <title>Capsulimonas corticalis gen. nov., sp. nov., an aerobic capsulated bacterium, of a novel bacterial order, Capsulimonadales ord. nov., of the class Armatimonadia of the phylum Armatimonadetes.</title>
        <authorList>
            <person name="Li J."/>
            <person name="Kudo C."/>
            <person name="Tonouchi A."/>
        </authorList>
    </citation>
    <scope>NUCLEOTIDE SEQUENCE [LARGE SCALE GENOMIC DNA]</scope>
    <source>
        <strain evidence="1 2">AX-7</strain>
    </source>
</reference>
<sequence length="224" mass="24528">MAEISHPEIDPHVVPEPRWPAWIAVLAVGGLYAALPQSLVVGPRWGLAALIAFLLAPLILTYKRGNCRVNRVLGHLLSLVVTGFMIVSLILLVKALPTHAESPMQLLRSAVALWATNVIVFAGWYWRLDGGGPHGRDLEPGHETDAFLFPQMALSAEQRKAMNIADWSPTFVDYLFLAFNTSTALSPTDTPVISRWAKILVMVQATISLLVIVLLAARAVNIIR</sequence>
<dbReference type="AlphaFoldDB" id="A0A402D1H1"/>
<name>A0A402D1H1_9BACT</name>
<gene>
    <name evidence="1" type="ORF">CCAX7_006550</name>
</gene>
<dbReference type="OrthoDB" id="5402524at2"/>
<dbReference type="KEGG" id="ccot:CCAX7_006550"/>